<dbReference type="AlphaFoldDB" id="A0A8S2SHC3"/>
<reference evidence="1" key="1">
    <citation type="submission" date="2021-02" db="EMBL/GenBank/DDBJ databases">
        <authorList>
            <person name="Nowell W R."/>
        </authorList>
    </citation>
    <scope>NUCLEOTIDE SEQUENCE</scope>
</reference>
<dbReference type="EMBL" id="CAJOBI010021883">
    <property type="protein sequence ID" value="CAF4221789.1"/>
    <property type="molecule type" value="Genomic_DNA"/>
</dbReference>
<dbReference type="Proteomes" id="UP000676336">
    <property type="component" value="Unassembled WGS sequence"/>
</dbReference>
<proteinExistence type="predicted"/>
<comment type="caution">
    <text evidence="1">The sequence shown here is derived from an EMBL/GenBank/DDBJ whole genome shotgun (WGS) entry which is preliminary data.</text>
</comment>
<feature type="non-terminal residue" evidence="1">
    <location>
        <position position="1"/>
    </location>
</feature>
<name>A0A8S2SHC3_9BILA</name>
<protein>
    <submittedName>
        <fullName evidence="1">Uncharacterized protein</fullName>
    </submittedName>
</protein>
<gene>
    <name evidence="1" type="ORF">SMN809_LOCUS22754</name>
</gene>
<evidence type="ECO:0000313" key="2">
    <source>
        <dbReference type="Proteomes" id="UP000676336"/>
    </source>
</evidence>
<sequence>FEFIDFFQNSAPVILEEDIELSGFYPLLTLPADTLQTTSDTPLDEAKDCKRIVRLCFFADYLCGLKQPVFIYNVQQKTYHPALKSVIHSERSKSPA</sequence>
<feature type="non-terminal residue" evidence="1">
    <location>
        <position position="96"/>
    </location>
</feature>
<accession>A0A8S2SHC3</accession>
<organism evidence="1 2">
    <name type="scientific">Rotaria magnacalcarata</name>
    <dbReference type="NCBI Taxonomy" id="392030"/>
    <lineage>
        <taxon>Eukaryota</taxon>
        <taxon>Metazoa</taxon>
        <taxon>Spiralia</taxon>
        <taxon>Gnathifera</taxon>
        <taxon>Rotifera</taxon>
        <taxon>Eurotatoria</taxon>
        <taxon>Bdelloidea</taxon>
        <taxon>Philodinida</taxon>
        <taxon>Philodinidae</taxon>
        <taxon>Rotaria</taxon>
    </lineage>
</organism>
<evidence type="ECO:0000313" key="1">
    <source>
        <dbReference type="EMBL" id="CAF4221789.1"/>
    </source>
</evidence>